<keyword evidence="1" id="KW-0732">Signal</keyword>
<evidence type="ECO:0000256" key="1">
    <source>
        <dbReference type="SAM" id="SignalP"/>
    </source>
</evidence>
<evidence type="ECO:0000313" key="4">
    <source>
        <dbReference type="Proteomes" id="UP000475862"/>
    </source>
</evidence>
<dbReference type="CDD" id="cd00096">
    <property type="entry name" value="Ig"/>
    <property type="match status" value="1"/>
</dbReference>
<dbReference type="Proteomes" id="UP000475862">
    <property type="component" value="Unassembled WGS sequence"/>
</dbReference>
<evidence type="ECO:0000259" key="2">
    <source>
        <dbReference type="PROSITE" id="PS50835"/>
    </source>
</evidence>
<dbReference type="AlphaFoldDB" id="A0A6G0U860"/>
<gene>
    <name evidence="3" type="ORF">AGLY_001585</name>
</gene>
<comment type="caution">
    <text evidence="3">The sequence shown here is derived from an EMBL/GenBank/DDBJ whole genome shotgun (WGS) entry which is preliminary data.</text>
</comment>
<reference evidence="3 4" key="1">
    <citation type="submission" date="2019-08" db="EMBL/GenBank/DDBJ databases">
        <title>The genome of the soybean aphid Biotype 1, its phylome, world population structure and adaptation to the North American continent.</title>
        <authorList>
            <person name="Giordano R."/>
            <person name="Donthu R.K."/>
            <person name="Hernandez A.G."/>
            <person name="Wright C.L."/>
            <person name="Zimin A.V."/>
        </authorList>
    </citation>
    <scope>NUCLEOTIDE SEQUENCE [LARGE SCALE GENOMIC DNA]</scope>
    <source>
        <tissue evidence="3">Whole aphids</tissue>
    </source>
</reference>
<feature type="signal peptide" evidence="1">
    <location>
        <begin position="1"/>
        <end position="18"/>
    </location>
</feature>
<protein>
    <recommendedName>
        <fullName evidence="2">Ig-like domain-containing protein</fullName>
    </recommendedName>
</protein>
<dbReference type="InterPro" id="IPR036179">
    <property type="entry name" value="Ig-like_dom_sf"/>
</dbReference>
<feature type="chain" id="PRO_5026342155" description="Ig-like domain-containing protein" evidence="1">
    <location>
        <begin position="19"/>
        <end position="189"/>
    </location>
</feature>
<name>A0A6G0U860_APHGL</name>
<evidence type="ECO:0000313" key="3">
    <source>
        <dbReference type="EMBL" id="KAE9544406.1"/>
    </source>
</evidence>
<keyword evidence="4" id="KW-1185">Reference proteome</keyword>
<accession>A0A6G0U860</accession>
<dbReference type="Gene3D" id="2.60.40.10">
    <property type="entry name" value="Immunoglobulins"/>
    <property type="match status" value="1"/>
</dbReference>
<dbReference type="EMBL" id="VYZN01000002">
    <property type="protein sequence ID" value="KAE9544406.1"/>
    <property type="molecule type" value="Genomic_DNA"/>
</dbReference>
<dbReference type="PROSITE" id="PS50835">
    <property type="entry name" value="IG_LIKE"/>
    <property type="match status" value="1"/>
</dbReference>
<sequence length="189" mass="21892">MLPRILVAVQVLHAVVLAEILKPTWHQYYYPGHHAYGIRYFEKLASMRENFQKGHIPYNKWGFYNRIDTALATETKKTRRLRIGSGWWKLVPPTGAEINCEFPSTVPVISNIVWERVDPGKADKEMAMRRMGEVQTYDMHLRPKGSTLHFHDVTPLDKGLYRCLASSVDRLTGEPQTVFQDTEFYPDVV</sequence>
<dbReference type="InterPro" id="IPR013783">
    <property type="entry name" value="Ig-like_fold"/>
</dbReference>
<feature type="domain" description="Ig-like" evidence="2">
    <location>
        <begin position="98"/>
        <end position="179"/>
    </location>
</feature>
<organism evidence="3 4">
    <name type="scientific">Aphis glycines</name>
    <name type="common">Soybean aphid</name>
    <dbReference type="NCBI Taxonomy" id="307491"/>
    <lineage>
        <taxon>Eukaryota</taxon>
        <taxon>Metazoa</taxon>
        <taxon>Ecdysozoa</taxon>
        <taxon>Arthropoda</taxon>
        <taxon>Hexapoda</taxon>
        <taxon>Insecta</taxon>
        <taxon>Pterygota</taxon>
        <taxon>Neoptera</taxon>
        <taxon>Paraneoptera</taxon>
        <taxon>Hemiptera</taxon>
        <taxon>Sternorrhyncha</taxon>
        <taxon>Aphidomorpha</taxon>
        <taxon>Aphidoidea</taxon>
        <taxon>Aphididae</taxon>
        <taxon>Aphidini</taxon>
        <taxon>Aphis</taxon>
        <taxon>Aphis</taxon>
    </lineage>
</organism>
<dbReference type="SUPFAM" id="SSF48726">
    <property type="entry name" value="Immunoglobulin"/>
    <property type="match status" value="1"/>
</dbReference>
<dbReference type="InterPro" id="IPR007110">
    <property type="entry name" value="Ig-like_dom"/>
</dbReference>
<dbReference type="OrthoDB" id="6330588at2759"/>
<proteinExistence type="predicted"/>